<evidence type="ECO:0000313" key="7">
    <source>
        <dbReference type="EMBL" id="HIT58515.1"/>
    </source>
</evidence>
<gene>
    <name evidence="7" type="ORF">IAC39_02210</name>
</gene>
<proteinExistence type="predicted"/>
<comment type="caution">
    <text evidence="7">The sequence shown here is derived from an EMBL/GenBank/DDBJ whole genome shotgun (WGS) entry which is preliminary data.</text>
</comment>
<evidence type="ECO:0000256" key="2">
    <source>
        <dbReference type="ARBA" id="ARBA00023082"/>
    </source>
</evidence>
<evidence type="ECO:0000256" key="4">
    <source>
        <dbReference type="ARBA" id="ARBA00023163"/>
    </source>
</evidence>
<dbReference type="CDD" id="cd06171">
    <property type="entry name" value="Sigma70_r4"/>
    <property type="match status" value="1"/>
</dbReference>
<dbReference type="EMBL" id="DVLL01000010">
    <property type="protein sequence ID" value="HIT58515.1"/>
    <property type="molecule type" value="Genomic_DNA"/>
</dbReference>
<reference evidence="7" key="2">
    <citation type="journal article" date="2021" name="PeerJ">
        <title>Extensive microbial diversity within the chicken gut microbiome revealed by metagenomics and culture.</title>
        <authorList>
            <person name="Gilroy R."/>
            <person name="Ravi A."/>
            <person name="Getino M."/>
            <person name="Pursley I."/>
            <person name="Horton D.L."/>
            <person name="Alikhan N.F."/>
            <person name="Baker D."/>
            <person name="Gharbi K."/>
            <person name="Hall N."/>
            <person name="Watson M."/>
            <person name="Adriaenssens E.M."/>
            <person name="Foster-Nyarko E."/>
            <person name="Jarju S."/>
            <person name="Secka A."/>
            <person name="Antonio M."/>
            <person name="Oren A."/>
            <person name="Chaudhuri R.R."/>
            <person name="La Ragione R."/>
            <person name="Hildebrand F."/>
            <person name="Pallen M.J."/>
        </authorList>
    </citation>
    <scope>NUCLEOTIDE SEQUENCE</scope>
    <source>
        <strain evidence="7">CHK33-4379</strain>
    </source>
</reference>
<dbReference type="SUPFAM" id="SSF88946">
    <property type="entry name" value="Sigma2 domain of RNA polymerase sigma factors"/>
    <property type="match status" value="1"/>
</dbReference>
<keyword evidence="3" id="KW-0238">DNA-binding</keyword>
<feature type="domain" description="RNA polymerase sigma-70 region 2" evidence="5">
    <location>
        <begin position="16"/>
        <end position="82"/>
    </location>
</feature>
<sequence>MFTKSETFSENEEITVEGNLGLVRLCAGRFRGKGIEYDELYSAGCVGLVKAVKAFDPERGVRFSTYAVPVILGEIRRLFRDGGAVKVSRAIKERSLHISRLCEQFEKSSGRQPCIDELCELTGLERFEVIEALSVSMPTVSLTSSEDSDKPQTDIPVEPPDTKITDNLALHQVLSSLCEADRQLIYCRFFKNMTQQQTADRLGMTQVQVSRREKKLLEFLRSKL</sequence>
<dbReference type="GO" id="GO:0006352">
    <property type="term" value="P:DNA-templated transcription initiation"/>
    <property type="evidence" value="ECO:0007669"/>
    <property type="project" value="InterPro"/>
</dbReference>
<protein>
    <submittedName>
        <fullName evidence="7">Sigma-70 family RNA polymerase sigma factor</fullName>
    </submittedName>
</protein>
<dbReference type="SUPFAM" id="SSF88659">
    <property type="entry name" value="Sigma3 and sigma4 domains of RNA polymerase sigma factors"/>
    <property type="match status" value="2"/>
</dbReference>
<dbReference type="Pfam" id="PF04545">
    <property type="entry name" value="Sigma70_r4"/>
    <property type="match status" value="1"/>
</dbReference>
<dbReference type="Gene3D" id="1.10.10.10">
    <property type="entry name" value="Winged helix-like DNA-binding domain superfamily/Winged helix DNA-binding domain"/>
    <property type="match status" value="2"/>
</dbReference>
<evidence type="ECO:0000256" key="3">
    <source>
        <dbReference type="ARBA" id="ARBA00023125"/>
    </source>
</evidence>
<dbReference type="GO" id="GO:0016987">
    <property type="term" value="F:sigma factor activity"/>
    <property type="evidence" value="ECO:0007669"/>
    <property type="project" value="UniProtKB-KW"/>
</dbReference>
<name>A0A9D1GUH5_9FIRM</name>
<dbReference type="Gene3D" id="1.20.120.1810">
    <property type="match status" value="1"/>
</dbReference>
<evidence type="ECO:0000259" key="6">
    <source>
        <dbReference type="Pfam" id="PF04545"/>
    </source>
</evidence>
<dbReference type="InterPro" id="IPR013325">
    <property type="entry name" value="RNA_pol_sigma_r2"/>
</dbReference>
<evidence type="ECO:0000259" key="5">
    <source>
        <dbReference type="Pfam" id="PF04542"/>
    </source>
</evidence>
<reference evidence="7" key="1">
    <citation type="submission" date="2020-10" db="EMBL/GenBank/DDBJ databases">
        <authorList>
            <person name="Gilroy R."/>
        </authorList>
    </citation>
    <scope>NUCLEOTIDE SEQUENCE</scope>
    <source>
        <strain evidence="7">CHK33-4379</strain>
    </source>
</reference>
<dbReference type="GO" id="GO:0003677">
    <property type="term" value="F:DNA binding"/>
    <property type="evidence" value="ECO:0007669"/>
    <property type="project" value="UniProtKB-KW"/>
</dbReference>
<dbReference type="Proteomes" id="UP000824136">
    <property type="component" value="Unassembled WGS sequence"/>
</dbReference>
<evidence type="ECO:0000313" key="8">
    <source>
        <dbReference type="Proteomes" id="UP000824136"/>
    </source>
</evidence>
<accession>A0A9D1GUH5</accession>
<dbReference type="Pfam" id="PF04542">
    <property type="entry name" value="Sigma70_r2"/>
    <property type="match status" value="1"/>
</dbReference>
<keyword evidence="4" id="KW-0804">Transcription</keyword>
<keyword evidence="1" id="KW-0805">Transcription regulation</keyword>
<dbReference type="InterPro" id="IPR014284">
    <property type="entry name" value="RNA_pol_sigma-70_dom"/>
</dbReference>
<dbReference type="NCBIfam" id="TIGR02937">
    <property type="entry name" value="sigma70-ECF"/>
    <property type="match status" value="1"/>
</dbReference>
<dbReference type="InterPro" id="IPR007630">
    <property type="entry name" value="RNA_pol_sigma70_r4"/>
</dbReference>
<dbReference type="InterPro" id="IPR013324">
    <property type="entry name" value="RNA_pol_sigma_r3/r4-like"/>
</dbReference>
<dbReference type="PANTHER" id="PTHR30385">
    <property type="entry name" value="SIGMA FACTOR F FLAGELLAR"/>
    <property type="match status" value="1"/>
</dbReference>
<evidence type="ECO:0000256" key="1">
    <source>
        <dbReference type="ARBA" id="ARBA00023015"/>
    </source>
</evidence>
<organism evidence="7 8">
    <name type="scientific">Candidatus Faeciplasma pullistercoris</name>
    <dbReference type="NCBI Taxonomy" id="2840800"/>
    <lineage>
        <taxon>Bacteria</taxon>
        <taxon>Bacillati</taxon>
        <taxon>Bacillota</taxon>
        <taxon>Clostridia</taxon>
        <taxon>Eubacteriales</taxon>
        <taxon>Oscillospiraceae</taxon>
        <taxon>Oscillospiraceae incertae sedis</taxon>
        <taxon>Candidatus Faeciplasma</taxon>
    </lineage>
</organism>
<dbReference type="PANTHER" id="PTHR30385:SF4">
    <property type="entry name" value="RNA POLYMERASE SIGMA-E FACTOR"/>
    <property type="match status" value="1"/>
</dbReference>
<dbReference type="AlphaFoldDB" id="A0A9D1GUH5"/>
<keyword evidence="2" id="KW-0731">Sigma factor</keyword>
<feature type="domain" description="RNA polymerase sigma-70 region 4" evidence="6">
    <location>
        <begin position="173"/>
        <end position="221"/>
    </location>
</feature>
<dbReference type="InterPro" id="IPR036388">
    <property type="entry name" value="WH-like_DNA-bd_sf"/>
</dbReference>
<dbReference type="InterPro" id="IPR007627">
    <property type="entry name" value="RNA_pol_sigma70_r2"/>
</dbReference>